<dbReference type="Gramene" id="OB02G13740.1">
    <property type="protein sequence ID" value="OB02G13740.1"/>
    <property type="gene ID" value="OB02G13740"/>
</dbReference>
<evidence type="ECO:0000313" key="1">
    <source>
        <dbReference type="EnsemblPlants" id="OB02G13740.1"/>
    </source>
</evidence>
<evidence type="ECO:0000313" key="2">
    <source>
        <dbReference type="Proteomes" id="UP000006038"/>
    </source>
</evidence>
<dbReference type="HOGENOM" id="CLU_3053569_0_0_1"/>
<protein>
    <submittedName>
        <fullName evidence="1">Uncharacterized protein</fullName>
    </submittedName>
</protein>
<sequence>MLIRFTCHHSQPYATGNGRAFLSSDDRLGICDWAAWSCKMMISIWYYGFESHLL</sequence>
<dbReference type="Proteomes" id="UP000006038">
    <property type="component" value="Unassembled WGS sequence"/>
</dbReference>
<keyword evidence="2" id="KW-1185">Reference proteome</keyword>
<name>J3L9Q7_ORYBR</name>
<reference evidence="1" key="1">
    <citation type="submission" date="2013-04" db="UniProtKB">
        <authorList>
            <consortium name="EnsemblPlants"/>
        </authorList>
    </citation>
    <scope>IDENTIFICATION</scope>
</reference>
<accession>J3L9Q7</accession>
<proteinExistence type="predicted"/>
<dbReference type="EnsemblPlants" id="OB02G13740.1">
    <property type="protein sequence ID" value="OB02G13740.1"/>
    <property type="gene ID" value="OB02G13740"/>
</dbReference>
<organism evidence="1">
    <name type="scientific">Oryza brachyantha</name>
    <name type="common">malo sina</name>
    <dbReference type="NCBI Taxonomy" id="4533"/>
    <lineage>
        <taxon>Eukaryota</taxon>
        <taxon>Viridiplantae</taxon>
        <taxon>Streptophyta</taxon>
        <taxon>Embryophyta</taxon>
        <taxon>Tracheophyta</taxon>
        <taxon>Spermatophyta</taxon>
        <taxon>Magnoliopsida</taxon>
        <taxon>Liliopsida</taxon>
        <taxon>Poales</taxon>
        <taxon>Poaceae</taxon>
        <taxon>BOP clade</taxon>
        <taxon>Oryzoideae</taxon>
        <taxon>Oryzeae</taxon>
        <taxon>Oryzinae</taxon>
        <taxon>Oryza</taxon>
    </lineage>
</organism>
<dbReference type="AlphaFoldDB" id="J3L9Q7"/>